<accession>A0A381TVH6</accession>
<dbReference type="EMBL" id="UINC01005211">
    <property type="protein sequence ID" value="SVA19839.1"/>
    <property type="molecule type" value="Genomic_DNA"/>
</dbReference>
<reference evidence="2" key="1">
    <citation type="submission" date="2018-05" db="EMBL/GenBank/DDBJ databases">
        <authorList>
            <person name="Lanie J.A."/>
            <person name="Ng W.-L."/>
            <person name="Kazmierczak K.M."/>
            <person name="Andrzejewski T.M."/>
            <person name="Davidsen T.M."/>
            <person name="Wayne K.J."/>
            <person name="Tettelin H."/>
            <person name="Glass J.I."/>
            <person name="Rusch D."/>
            <person name="Podicherti R."/>
            <person name="Tsui H.-C.T."/>
            <person name="Winkler M.E."/>
        </authorList>
    </citation>
    <scope>NUCLEOTIDE SEQUENCE</scope>
</reference>
<dbReference type="InterPro" id="IPR037066">
    <property type="entry name" value="Plug_dom_sf"/>
</dbReference>
<protein>
    <recommendedName>
        <fullName evidence="1">TonB-dependent receptor plug domain-containing protein</fullName>
    </recommendedName>
</protein>
<dbReference type="Pfam" id="PF07715">
    <property type="entry name" value="Plug"/>
    <property type="match status" value="1"/>
</dbReference>
<dbReference type="Gene3D" id="2.170.130.10">
    <property type="entry name" value="TonB-dependent receptor, plug domain"/>
    <property type="match status" value="1"/>
</dbReference>
<evidence type="ECO:0000259" key="1">
    <source>
        <dbReference type="Pfam" id="PF07715"/>
    </source>
</evidence>
<organism evidence="2">
    <name type="scientific">marine metagenome</name>
    <dbReference type="NCBI Taxonomy" id="408172"/>
    <lineage>
        <taxon>unclassified sequences</taxon>
        <taxon>metagenomes</taxon>
        <taxon>ecological metagenomes</taxon>
    </lineage>
</organism>
<feature type="domain" description="TonB-dependent receptor plug" evidence="1">
    <location>
        <begin position="27"/>
        <end position="132"/>
    </location>
</feature>
<evidence type="ECO:0000313" key="2">
    <source>
        <dbReference type="EMBL" id="SVA19839.1"/>
    </source>
</evidence>
<dbReference type="InterPro" id="IPR012910">
    <property type="entry name" value="Plug_dom"/>
</dbReference>
<dbReference type="InterPro" id="IPR039426">
    <property type="entry name" value="TonB-dep_rcpt-like"/>
</dbReference>
<proteinExistence type="predicted"/>
<dbReference type="AlphaFoldDB" id="A0A381TVH6"/>
<dbReference type="PROSITE" id="PS52016">
    <property type="entry name" value="TONB_DEPENDENT_REC_3"/>
    <property type="match status" value="1"/>
</dbReference>
<sequence length="141" mass="15118">MKRIFILLFASILINCSSSSETASSSKLSISPAALTLIDVIAGKFPGVEVIGDNVANYLDYHKNTLESGSPKILIRGGSQSINYNAYAVYDVDGLLYTDYPGFIDPQQIRSITILRSLAATNKYGGIARGGAIVIRLKGTK</sequence>
<gene>
    <name evidence="2" type="ORF">METZ01_LOCUS72693</name>
</gene>
<name>A0A381TVH6_9ZZZZ</name>
<dbReference type="SUPFAM" id="SSF56935">
    <property type="entry name" value="Porins"/>
    <property type="match status" value="1"/>
</dbReference>